<evidence type="ECO:0000313" key="1">
    <source>
        <dbReference type="EMBL" id="STD59301.1"/>
    </source>
</evidence>
<dbReference type="Proteomes" id="UP000254737">
    <property type="component" value="Unassembled WGS sequence"/>
</dbReference>
<reference evidence="1 2" key="1">
    <citation type="submission" date="2018-06" db="EMBL/GenBank/DDBJ databases">
        <authorList>
            <consortium name="Pathogen Informatics"/>
            <person name="Doyle S."/>
        </authorList>
    </citation>
    <scope>NUCLEOTIDE SEQUENCE [LARGE SCALE GENOMIC DNA]</scope>
    <source>
        <strain evidence="1 2">NCTC13456</strain>
    </source>
</reference>
<accession>A0A376GGF5</accession>
<dbReference type="Pfam" id="PF20293">
    <property type="entry name" value="MC6"/>
    <property type="match status" value="1"/>
</dbReference>
<proteinExistence type="predicted"/>
<dbReference type="AlphaFoldDB" id="A0A376GGF5"/>
<gene>
    <name evidence="1" type="ORF">NCTC13456_02941</name>
</gene>
<dbReference type="InterPro" id="IPR046897">
    <property type="entry name" value="ABC-3C_MC6"/>
</dbReference>
<name>A0A376GGF5_9FLAO</name>
<dbReference type="RefSeq" id="WP_115001302.1">
    <property type="nucleotide sequence ID" value="NZ_UFXS01000001.1"/>
</dbReference>
<sequence length="77" mass="9034">MIVSRDINPEKDFYYLGGKIIEILSKTDEIKVDFFNVYKTLKVKENISINLFTLTLDWLYLIGAIEKSEKSHIVKCF</sequence>
<organism evidence="1 2">
    <name type="scientific">Empedobacter falsenii</name>
    <dbReference type="NCBI Taxonomy" id="343874"/>
    <lineage>
        <taxon>Bacteria</taxon>
        <taxon>Pseudomonadati</taxon>
        <taxon>Bacteroidota</taxon>
        <taxon>Flavobacteriia</taxon>
        <taxon>Flavobacteriales</taxon>
        <taxon>Weeksellaceae</taxon>
        <taxon>Empedobacter</taxon>
    </lineage>
</organism>
<protein>
    <submittedName>
        <fullName evidence="1">Uncharacterized protein</fullName>
    </submittedName>
</protein>
<evidence type="ECO:0000313" key="2">
    <source>
        <dbReference type="Proteomes" id="UP000254737"/>
    </source>
</evidence>
<dbReference type="EMBL" id="UFXS01000001">
    <property type="protein sequence ID" value="STD59301.1"/>
    <property type="molecule type" value="Genomic_DNA"/>
</dbReference>